<protein>
    <recommendedName>
        <fullName evidence="7">UDP-3-O-acylglucosamine N-acyltransferase</fullName>
        <ecNumber evidence="7">2.3.1.191</ecNumber>
    </recommendedName>
</protein>
<gene>
    <name evidence="7 9" type="primary">lpxD</name>
    <name evidence="9" type="ORF">G3580_10435</name>
</gene>
<keyword evidence="2 7" id="KW-0441">Lipid A biosynthesis</keyword>
<comment type="similarity">
    <text evidence="7">Belongs to the transferase hexapeptide repeat family. LpxD subfamily.</text>
</comment>
<dbReference type="Pfam" id="PF04613">
    <property type="entry name" value="LpxD"/>
    <property type="match status" value="1"/>
</dbReference>
<evidence type="ECO:0000256" key="1">
    <source>
        <dbReference type="ARBA" id="ARBA00022516"/>
    </source>
</evidence>
<dbReference type="InterPro" id="IPR018357">
    <property type="entry name" value="Hexapep_transf_CS"/>
</dbReference>
<keyword evidence="1 7" id="KW-0444">Lipid biosynthesis</keyword>
<evidence type="ECO:0000256" key="3">
    <source>
        <dbReference type="ARBA" id="ARBA00022679"/>
    </source>
</evidence>
<dbReference type="NCBIfam" id="TIGR01853">
    <property type="entry name" value="lipid_A_lpxD"/>
    <property type="match status" value="1"/>
</dbReference>
<dbReference type="PANTHER" id="PTHR43378:SF2">
    <property type="entry name" value="UDP-3-O-ACYLGLUCOSAMINE N-ACYLTRANSFERASE 1, MITOCHONDRIAL-RELATED"/>
    <property type="match status" value="1"/>
</dbReference>
<evidence type="ECO:0000256" key="5">
    <source>
        <dbReference type="ARBA" id="ARBA00023098"/>
    </source>
</evidence>
<dbReference type="InterPro" id="IPR020573">
    <property type="entry name" value="UDP_GlcNAc_AcTrfase_non-rep"/>
</dbReference>
<dbReference type="Proteomes" id="UP000501991">
    <property type="component" value="Chromosome"/>
</dbReference>
<comment type="subunit">
    <text evidence="7">Homotrimer.</text>
</comment>
<keyword evidence="5 7" id="KW-0443">Lipid metabolism</keyword>
<keyword evidence="10" id="KW-1185">Reference proteome</keyword>
<feature type="active site" description="Proton acceptor" evidence="7">
    <location>
        <position position="237"/>
    </location>
</feature>
<dbReference type="AlphaFoldDB" id="A0A6C1B3R0"/>
<dbReference type="SUPFAM" id="SSF51161">
    <property type="entry name" value="Trimeric LpxA-like enzymes"/>
    <property type="match status" value="1"/>
</dbReference>
<dbReference type="Gene3D" id="2.160.10.10">
    <property type="entry name" value="Hexapeptide repeat proteins"/>
    <property type="match status" value="1"/>
</dbReference>
<dbReference type="GO" id="GO:0016020">
    <property type="term" value="C:membrane"/>
    <property type="evidence" value="ECO:0007669"/>
    <property type="project" value="GOC"/>
</dbReference>
<keyword evidence="3 7" id="KW-0808">Transferase</keyword>
<evidence type="ECO:0000256" key="2">
    <source>
        <dbReference type="ARBA" id="ARBA00022556"/>
    </source>
</evidence>
<evidence type="ECO:0000256" key="6">
    <source>
        <dbReference type="ARBA" id="ARBA00023315"/>
    </source>
</evidence>
<dbReference type="InterPro" id="IPR007691">
    <property type="entry name" value="LpxD"/>
</dbReference>
<dbReference type="InterPro" id="IPR011004">
    <property type="entry name" value="Trimer_LpxA-like_sf"/>
</dbReference>
<dbReference type="PANTHER" id="PTHR43378">
    <property type="entry name" value="UDP-3-O-ACYLGLUCOSAMINE N-ACYLTRANSFERASE"/>
    <property type="match status" value="1"/>
</dbReference>
<dbReference type="Pfam" id="PF00132">
    <property type="entry name" value="Hexapep"/>
    <property type="match status" value="1"/>
</dbReference>
<comment type="pathway">
    <text evidence="7">Bacterial outer membrane biogenesis; LPS lipid A biosynthesis.</text>
</comment>
<dbReference type="UniPathway" id="UPA00973"/>
<sequence length="342" mass="35320">MGLPVEQIVARLGGRLSACGDVTIVGVAPLDQAGEGQLSFLANPKYRAQLARTRASVVVVDEATEVPPGLLAIHTPNPYLYFARVVALLNPPVAHAPGVAASAVVAGAVHAGAHVAPNAVIEVGAVIGEDAVVGPGCVVGRDVHIGARTRLAANVTLYAGVHIGTDCLIHAGAVIGADGFGFARTDDGQWVKFPQIGSVRIGNKVEIGANTTIDRGAMSDTVIADGVKLDNQIQIGHNVEIGEDTAIAGCVGIAGSTRIGKRCMVGGQAGIIGHLSICDDVVISAGTLVTKSIRSPGVYTANLPLQTHADWVKNFSRLRHLDTMAQDIRTIEQRLDKGESES</sequence>
<dbReference type="CDD" id="cd03352">
    <property type="entry name" value="LbH_LpxD"/>
    <property type="match status" value="1"/>
</dbReference>
<dbReference type="EC" id="2.3.1.191" evidence="7"/>
<evidence type="ECO:0000256" key="4">
    <source>
        <dbReference type="ARBA" id="ARBA00022737"/>
    </source>
</evidence>
<dbReference type="HAMAP" id="MF_00523">
    <property type="entry name" value="LpxD"/>
    <property type="match status" value="1"/>
</dbReference>
<dbReference type="PROSITE" id="PS00101">
    <property type="entry name" value="HEXAPEP_TRANSFERASES"/>
    <property type="match status" value="2"/>
</dbReference>
<dbReference type="EMBL" id="CP048836">
    <property type="protein sequence ID" value="QID18023.1"/>
    <property type="molecule type" value="Genomic_DNA"/>
</dbReference>
<dbReference type="Gene3D" id="3.40.1390.10">
    <property type="entry name" value="MurE/MurF, N-terminal domain"/>
    <property type="match status" value="1"/>
</dbReference>
<evidence type="ECO:0000313" key="10">
    <source>
        <dbReference type="Proteomes" id="UP000501991"/>
    </source>
</evidence>
<keyword evidence="4 7" id="KW-0677">Repeat</keyword>
<comment type="catalytic activity">
    <reaction evidence="7">
        <text>a UDP-3-O-[(3R)-3-hydroxyacyl]-alpha-D-glucosamine + a (3R)-hydroxyacyl-[ACP] = a UDP-2-N,3-O-bis[(3R)-3-hydroxyacyl]-alpha-D-glucosamine + holo-[ACP] + H(+)</text>
        <dbReference type="Rhea" id="RHEA:53836"/>
        <dbReference type="Rhea" id="RHEA-COMP:9685"/>
        <dbReference type="Rhea" id="RHEA-COMP:9945"/>
        <dbReference type="ChEBI" id="CHEBI:15378"/>
        <dbReference type="ChEBI" id="CHEBI:64479"/>
        <dbReference type="ChEBI" id="CHEBI:78827"/>
        <dbReference type="ChEBI" id="CHEBI:137740"/>
        <dbReference type="ChEBI" id="CHEBI:137748"/>
        <dbReference type="EC" id="2.3.1.191"/>
    </reaction>
</comment>
<dbReference type="KEGG" id="azq:G3580_10435"/>
<dbReference type="RefSeq" id="WP_173765275.1">
    <property type="nucleotide sequence ID" value="NZ_CP048836.1"/>
</dbReference>
<comment type="function">
    <text evidence="7">Catalyzes the N-acylation of UDP-3-O-acylglucosamine using 3-hydroxyacyl-ACP as the acyl donor. Is involved in the biosynthesis of lipid A, a phosphorylated glycolipid that anchors the lipopolysaccharide to the outer membrane of the cell.</text>
</comment>
<dbReference type="Pfam" id="PF14602">
    <property type="entry name" value="Hexapep_2"/>
    <property type="match status" value="1"/>
</dbReference>
<reference evidence="9 10" key="1">
    <citation type="submission" date="2020-02" db="EMBL/GenBank/DDBJ databases">
        <title>Nitrogenibacter mangrovi gen. nov., sp. nov. isolated from mangrove sediment, a denitrifying betaproteobacterium.</title>
        <authorList>
            <person name="Liao H."/>
            <person name="Tian Y."/>
        </authorList>
    </citation>
    <scope>NUCLEOTIDE SEQUENCE [LARGE SCALE GENOMIC DNA]</scope>
    <source>
        <strain evidence="9 10">M9-3-2</strain>
    </source>
</reference>
<name>A0A6C1B3R0_9RHOO</name>
<proteinExistence type="inferred from homology"/>
<keyword evidence="6 7" id="KW-0012">Acyltransferase</keyword>
<feature type="domain" description="UDP-3-O-[3-hydroxymyristoyl] glucosamine N-acyltransferase non-repeat region" evidence="8">
    <location>
        <begin position="21"/>
        <end position="88"/>
    </location>
</feature>
<evidence type="ECO:0000313" key="9">
    <source>
        <dbReference type="EMBL" id="QID18023.1"/>
    </source>
</evidence>
<accession>A0A6C1B3R0</accession>
<evidence type="ECO:0000256" key="7">
    <source>
        <dbReference type="HAMAP-Rule" id="MF_00523"/>
    </source>
</evidence>
<evidence type="ECO:0000259" key="8">
    <source>
        <dbReference type="Pfam" id="PF04613"/>
    </source>
</evidence>
<dbReference type="GO" id="GO:0103118">
    <property type="term" value="F:UDP-3-O-[(3R)-3-hydroxyacyl]-glucosamine N-acyltransferase activity"/>
    <property type="evidence" value="ECO:0007669"/>
    <property type="project" value="UniProtKB-EC"/>
</dbReference>
<organism evidence="9 10">
    <name type="scientific">Nitrogeniibacter mangrovi</name>
    <dbReference type="NCBI Taxonomy" id="2016596"/>
    <lineage>
        <taxon>Bacteria</taxon>
        <taxon>Pseudomonadati</taxon>
        <taxon>Pseudomonadota</taxon>
        <taxon>Betaproteobacteria</taxon>
        <taxon>Rhodocyclales</taxon>
        <taxon>Zoogloeaceae</taxon>
        <taxon>Nitrogeniibacter</taxon>
    </lineage>
</organism>
<dbReference type="GO" id="GO:0009245">
    <property type="term" value="P:lipid A biosynthetic process"/>
    <property type="evidence" value="ECO:0007669"/>
    <property type="project" value="UniProtKB-UniRule"/>
</dbReference>
<dbReference type="InterPro" id="IPR001451">
    <property type="entry name" value="Hexapep"/>
</dbReference>
<dbReference type="NCBIfam" id="NF002060">
    <property type="entry name" value="PRK00892.1"/>
    <property type="match status" value="1"/>
</dbReference>
<dbReference type="GO" id="GO:0016410">
    <property type="term" value="F:N-acyltransferase activity"/>
    <property type="evidence" value="ECO:0007669"/>
    <property type="project" value="InterPro"/>
</dbReference>